<evidence type="ECO:0000256" key="7">
    <source>
        <dbReference type="ARBA" id="ARBA00023136"/>
    </source>
</evidence>
<proteinExistence type="predicted"/>
<evidence type="ECO:0000256" key="6">
    <source>
        <dbReference type="ARBA" id="ARBA00023004"/>
    </source>
</evidence>
<dbReference type="RefSeq" id="WP_324696622.1">
    <property type="nucleotide sequence ID" value="NZ_JAYMYJ010000132.1"/>
</dbReference>
<keyword evidence="7 9" id="KW-0472">Membrane</keyword>
<evidence type="ECO:0000256" key="2">
    <source>
        <dbReference type="ARBA" id="ARBA00022617"/>
    </source>
</evidence>
<dbReference type="InterPro" id="IPR002326">
    <property type="entry name" value="Cyt_c1"/>
</dbReference>
<protein>
    <submittedName>
        <fullName evidence="12">Cytochrome c1</fullName>
    </submittedName>
</protein>
<dbReference type="InterPro" id="IPR009056">
    <property type="entry name" value="Cyt_c-like_dom"/>
</dbReference>
<dbReference type="PROSITE" id="PS51007">
    <property type="entry name" value="CYTC"/>
    <property type="match status" value="1"/>
</dbReference>
<accession>A0ABU6CZV8</accession>
<dbReference type="Gene3D" id="1.10.760.10">
    <property type="entry name" value="Cytochrome c-like domain"/>
    <property type="match status" value="1"/>
</dbReference>
<evidence type="ECO:0000256" key="3">
    <source>
        <dbReference type="ARBA" id="ARBA00022692"/>
    </source>
</evidence>
<evidence type="ECO:0000256" key="4">
    <source>
        <dbReference type="ARBA" id="ARBA00022723"/>
    </source>
</evidence>
<dbReference type="Pfam" id="PF02167">
    <property type="entry name" value="Cytochrom_C1"/>
    <property type="match status" value="1"/>
</dbReference>
<comment type="caution">
    <text evidence="12">The sequence shown here is derived from an EMBL/GenBank/DDBJ whole genome shotgun (WGS) entry which is preliminary data.</text>
</comment>
<dbReference type="SUPFAM" id="SSF46626">
    <property type="entry name" value="Cytochrome c"/>
    <property type="match status" value="1"/>
</dbReference>
<keyword evidence="13" id="KW-1185">Reference proteome</keyword>
<evidence type="ECO:0000256" key="1">
    <source>
        <dbReference type="ARBA" id="ARBA00004370"/>
    </source>
</evidence>
<feature type="chain" id="PRO_5046668978" evidence="10">
    <location>
        <begin position="27"/>
        <end position="257"/>
    </location>
</feature>
<gene>
    <name evidence="12" type="ORF">VSS37_15405</name>
</gene>
<dbReference type="PANTHER" id="PTHR10266:SF3">
    <property type="entry name" value="CYTOCHROME C1, HEME PROTEIN, MITOCHONDRIAL"/>
    <property type="match status" value="1"/>
</dbReference>
<dbReference type="PANTHER" id="PTHR10266">
    <property type="entry name" value="CYTOCHROME C1"/>
    <property type="match status" value="1"/>
</dbReference>
<sequence>MKKFIASVMFALSASLMMTVANTAWANEEGVELEHADVDIHNQASLQRGVKYFANYCMGCHSLNFSRYNRVAKDLGLTDEQVTKNLIFTRDANGDLDKAGALMKNGISQKDAAEWFGAPPPDLTLVGRSRGPDWIYSYLKAFYVDPTRPMGVNNTVFPNVGMPHVLWDLQGLQEKECVKEGEGEHAVEHCELKLVKPGSMTPAEYDQTARDITNFLAYVGEPSKLSRKTYGVFTLLFLGLFAVVAYFLKKEYWKDVH</sequence>
<feature type="domain" description="Cytochrome c" evidence="11">
    <location>
        <begin position="44"/>
        <end position="223"/>
    </location>
</feature>
<dbReference type="EMBL" id="JAYMYJ010000132">
    <property type="protein sequence ID" value="MEB4592374.1"/>
    <property type="molecule type" value="Genomic_DNA"/>
</dbReference>
<dbReference type="InterPro" id="IPR036909">
    <property type="entry name" value="Cyt_c-like_dom_sf"/>
</dbReference>
<evidence type="ECO:0000313" key="13">
    <source>
        <dbReference type="Proteomes" id="UP001308005"/>
    </source>
</evidence>
<reference evidence="13" key="1">
    <citation type="submission" date="2023-07" db="EMBL/GenBank/DDBJ databases">
        <title>The carbon used by Thiothrix.</title>
        <authorList>
            <person name="Chen L."/>
        </authorList>
    </citation>
    <scope>NUCLEOTIDE SEQUENCE [LARGE SCALE GENOMIC DNA]</scope>
</reference>
<evidence type="ECO:0000256" key="10">
    <source>
        <dbReference type="SAM" id="SignalP"/>
    </source>
</evidence>
<keyword evidence="10" id="KW-0732">Signal</keyword>
<evidence type="ECO:0000256" key="9">
    <source>
        <dbReference type="SAM" id="Phobius"/>
    </source>
</evidence>
<keyword evidence="5 9" id="KW-1133">Transmembrane helix</keyword>
<name>A0ABU6CZV8_9GAMM</name>
<feature type="transmembrane region" description="Helical" evidence="9">
    <location>
        <begin position="230"/>
        <end position="248"/>
    </location>
</feature>
<organism evidence="12 13">
    <name type="scientific">Candidatus Thiothrix phosphatis</name>
    <dbReference type="NCBI Taxonomy" id="3112415"/>
    <lineage>
        <taxon>Bacteria</taxon>
        <taxon>Pseudomonadati</taxon>
        <taxon>Pseudomonadota</taxon>
        <taxon>Gammaproteobacteria</taxon>
        <taxon>Thiotrichales</taxon>
        <taxon>Thiotrichaceae</taxon>
        <taxon>Thiothrix</taxon>
    </lineage>
</organism>
<keyword evidence="4 8" id="KW-0479">Metal-binding</keyword>
<evidence type="ECO:0000256" key="8">
    <source>
        <dbReference type="PROSITE-ProRule" id="PRU00433"/>
    </source>
</evidence>
<evidence type="ECO:0000313" key="12">
    <source>
        <dbReference type="EMBL" id="MEB4592374.1"/>
    </source>
</evidence>
<evidence type="ECO:0000256" key="5">
    <source>
        <dbReference type="ARBA" id="ARBA00022989"/>
    </source>
</evidence>
<dbReference type="Proteomes" id="UP001308005">
    <property type="component" value="Unassembled WGS sequence"/>
</dbReference>
<keyword evidence="3 9" id="KW-0812">Transmembrane</keyword>
<keyword evidence="6 8" id="KW-0408">Iron</keyword>
<keyword evidence="2 8" id="KW-0349">Heme</keyword>
<evidence type="ECO:0000259" key="11">
    <source>
        <dbReference type="PROSITE" id="PS51007"/>
    </source>
</evidence>
<comment type="subcellular location">
    <subcellularLocation>
        <location evidence="1">Membrane</location>
    </subcellularLocation>
</comment>
<dbReference type="Gene3D" id="1.20.5.100">
    <property type="entry name" value="Cytochrome c1, transmembrane anchor, C-terminal"/>
    <property type="match status" value="1"/>
</dbReference>
<feature type="signal peptide" evidence="10">
    <location>
        <begin position="1"/>
        <end position="26"/>
    </location>
</feature>